<dbReference type="PANTHER" id="PTHR35330">
    <property type="entry name" value="SIROHEME BIOSYNTHESIS PROTEIN MET8"/>
    <property type="match status" value="1"/>
</dbReference>
<evidence type="ECO:0000256" key="3">
    <source>
        <dbReference type="ARBA" id="ARBA00023002"/>
    </source>
</evidence>
<dbReference type="Gene3D" id="3.40.50.720">
    <property type="entry name" value="NAD(P)-binding Rossmann-like Domain"/>
    <property type="match status" value="1"/>
</dbReference>
<dbReference type="EC" id="1.3.1.76" evidence="2"/>
<gene>
    <name evidence="6" type="ORF">JK634_16795</name>
</gene>
<evidence type="ECO:0000256" key="1">
    <source>
        <dbReference type="ARBA" id="ARBA00005010"/>
    </source>
</evidence>
<dbReference type="GO" id="GO:0043115">
    <property type="term" value="F:precorrin-2 dehydrogenase activity"/>
    <property type="evidence" value="ECO:0007669"/>
    <property type="project" value="UniProtKB-EC"/>
</dbReference>
<comment type="caution">
    <text evidence="6">The sequence shown here is derived from an EMBL/GenBank/DDBJ whole genome shotgun (WGS) entry which is preliminary data.</text>
</comment>
<dbReference type="Proteomes" id="UP000623681">
    <property type="component" value="Unassembled WGS sequence"/>
</dbReference>
<keyword evidence="3" id="KW-0560">Oxidoreductase</keyword>
<dbReference type="SUPFAM" id="SSF51735">
    <property type="entry name" value="NAD(P)-binding Rossmann-fold domains"/>
    <property type="match status" value="1"/>
</dbReference>
<accession>A0A937FK69</accession>
<keyword evidence="4" id="KW-0520">NAD</keyword>
<dbReference type="Pfam" id="PF13241">
    <property type="entry name" value="NAD_binding_7"/>
    <property type="match status" value="1"/>
</dbReference>
<dbReference type="InterPro" id="IPR036291">
    <property type="entry name" value="NAD(P)-bd_dom_sf"/>
</dbReference>
<keyword evidence="5" id="KW-0627">Porphyrin biosynthesis</keyword>
<sequence>MSQNNREDIYECPELMFISLLTEKVKVGIIGAGKAAFIKGKSFIEYGCKVQILSKDFSEEVSSLQDKGGVLTKGEYNKDFIIDKHIIVIAVDDNEVAEIIASDCDTLSKIYIDCRNYKNGMAAMPVQGTLKNVSFAINTKGGNPKAALMLKEVFKGNISDYDEFIGVINKIRERAKELTSYKREIIDFIATEDFRYMWQKKLGKEVLLLFFPQEIICKLLEDLI</sequence>
<evidence type="ECO:0000313" key="6">
    <source>
        <dbReference type="EMBL" id="MBL4933451.1"/>
    </source>
</evidence>
<dbReference type="AlphaFoldDB" id="A0A937FK69"/>
<comment type="pathway">
    <text evidence="1">Porphyrin-containing compound metabolism; siroheme biosynthesis; sirohydrochlorin from precorrin-2: step 1/1.</text>
</comment>
<keyword evidence="7" id="KW-1185">Reference proteome</keyword>
<dbReference type="GO" id="GO:0004325">
    <property type="term" value="F:ferrochelatase activity"/>
    <property type="evidence" value="ECO:0007669"/>
    <property type="project" value="InterPro"/>
</dbReference>
<name>A0A937FK69_9CLOT</name>
<dbReference type="PANTHER" id="PTHR35330:SF1">
    <property type="entry name" value="SIROHEME BIOSYNTHESIS PROTEIN MET8"/>
    <property type="match status" value="1"/>
</dbReference>
<evidence type="ECO:0000313" key="7">
    <source>
        <dbReference type="Proteomes" id="UP000623681"/>
    </source>
</evidence>
<dbReference type="EMBL" id="JAESWA010000024">
    <property type="protein sequence ID" value="MBL4933451.1"/>
    <property type="molecule type" value="Genomic_DNA"/>
</dbReference>
<dbReference type="SUPFAM" id="SSF75615">
    <property type="entry name" value="Siroheme synthase middle domains-like"/>
    <property type="match status" value="1"/>
</dbReference>
<dbReference type="RefSeq" id="WP_202768889.1">
    <property type="nucleotide sequence ID" value="NZ_JAESWA010000024.1"/>
</dbReference>
<dbReference type="NCBIfam" id="NF004045">
    <property type="entry name" value="PRK05562.1"/>
    <property type="match status" value="1"/>
</dbReference>
<proteinExistence type="predicted"/>
<protein>
    <recommendedName>
        <fullName evidence="2">precorrin-2 dehydrogenase</fullName>
        <ecNumber evidence="2">1.3.1.76</ecNumber>
    </recommendedName>
</protein>
<reference evidence="6" key="1">
    <citation type="submission" date="2021-01" db="EMBL/GenBank/DDBJ databases">
        <title>Genome public.</title>
        <authorList>
            <person name="Liu C."/>
            <person name="Sun Q."/>
        </authorList>
    </citation>
    <scope>NUCLEOTIDE SEQUENCE</scope>
    <source>
        <strain evidence="6">YIM B02565</strain>
    </source>
</reference>
<evidence type="ECO:0000256" key="2">
    <source>
        <dbReference type="ARBA" id="ARBA00012400"/>
    </source>
</evidence>
<evidence type="ECO:0000256" key="4">
    <source>
        <dbReference type="ARBA" id="ARBA00023027"/>
    </source>
</evidence>
<dbReference type="GO" id="GO:0019354">
    <property type="term" value="P:siroheme biosynthetic process"/>
    <property type="evidence" value="ECO:0007669"/>
    <property type="project" value="InterPro"/>
</dbReference>
<organism evidence="6 7">
    <name type="scientific">Clostridium paridis</name>
    <dbReference type="NCBI Taxonomy" id="2803863"/>
    <lineage>
        <taxon>Bacteria</taxon>
        <taxon>Bacillati</taxon>
        <taxon>Bacillota</taxon>
        <taxon>Clostridia</taxon>
        <taxon>Eubacteriales</taxon>
        <taxon>Clostridiaceae</taxon>
        <taxon>Clostridium</taxon>
    </lineage>
</organism>
<dbReference type="InterPro" id="IPR028161">
    <property type="entry name" value="Met8-like"/>
</dbReference>
<evidence type="ECO:0000256" key="5">
    <source>
        <dbReference type="ARBA" id="ARBA00023244"/>
    </source>
</evidence>